<dbReference type="AlphaFoldDB" id="A0AAV4WZY4"/>
<proteinExistence type="predicted"/>
<protein>
    <submittedName>
        <fullName evidence="1">Uncharacterized protein</fullName>
    </submittedName>
</protein>
<evidence type="ECO:0000313" key="1">
    <source>
        <dbReference type="EMBL" id="GIY87299.1"/>
    </source>
</evidence>
<reference evidence="1 2" key="1">
    <citation type="submission" date="2021-06" db="EMBL/GenBank/DDBJ databases">
        <title>Caerostris extrusa draft genome.</title>
        <authorList>
            <person name="Kono N."/>
            <person name="Arakawa K."/>
        </authorList>
    </citation>
    <scope>NUCLEOTIDE SEQUENCE [LARGE SCALE GENOMIC DNA]</scope>
</reference>
<evidence type="ECO:0000313" key="2">
    <source>
        <dbReference type="Proteomes" id="UP001054945"/>
    </source>
</evidence>
<sequence>MYEIFHSGNTEVRRTKCLVRVMFMSDKGIVSAQRHFIVITSLRRRLVFDPFRCWRIIKSFVYVKMPVPLYHWETAYGFFLSLASRFYKGRILYLSSATGVGC</sequence>
<organism evidence="1 2">
    <name type="scientific">Caerostris extrusa</name>
    <name type="common">Bark spider</name>
    <name type="synonym">Caerostris bankana</name>
    <dbReference type="NCBI Taxonomy" id="172846"/>
    <lineage>
        <taxon>Eukaryota</taxon>
        <taxon>Metazoa</taxon>
        <taxon>Ecdysozoa</taxon>
        <taxon>Arthropoda</taxon>
        <taxon>Chelicerata</taxon>
        <taxon>Arachnida</taxon>
        <taxon>Araneae</taxon>
        <taxon>Araneomorphae</taxon>
        <taxon>Entelegynae</taxon>
        <taxon>Araneoidea</taxon>
        <taxon>Araneidae</taxon>
        <taxon>Caerostris</taxon>
    </lineage>
</organism>
<comment type="caution">
    <text evidence="1">The sequence shown here is derived from an EMBL/GenBank/DDBJ whole genome shotgun (WGS) entry which is preliminary data.</text>
</comment>
<dbReference type="Proteomes" id="UP001054945">
    <property type="component" value="Unassembled WGS sequence"/>
</dbReference>
<accession>A0AAV4WZY4</accession>
<name>A0AAV4WZY4_CAEEX</name>
<dbReference type="EMBL" id="BPLR01016920">
    <property type="protein sequence ID" value="GIY87299.1"/>
    <property type="molecule type" value="Genomic_DNA"/>
</dbReference>
<gene>
    <name evidence="1" type="ORF">CEXT_442431</name>
</gene>
<keyword evidence="2" id="KW-1185">Reference proteome</keyword>